<proteinExistence type="predicted"/>
<evidence type="ECO:0000313" key="2">
    <source>
        <dbReference type="EMBL" id="XDQ21330.1"/>
    </source>
</evidence>
<reference evidence="2" key="1">
    <citation type="submission" date="2024-07" db="EMBL/GenBank/DDBJ databases">
        <authorList>
            <person name="Yu S.T."/>
        </authorList>
    </citation>
    <scope>NUCLEOTIDE SEQUENCE</scope>
    <source>
        <strain evidence="2">R17</strain>
    </source>
</reference>
<dbReference type="InterPro" id="IPR011200">
    <property type="entry name" value="UCP012608"/>
</dbReference>
<sequence length="403" mass="41796">MNDTTASHHRPDLRALAERYRAFAVHQAADTSPTLRRWAETVADDPALLAPLASLPPGKQQPNLVFASARWHGARPGDADSLRDLFATRWPAFAATVRTRATQTNEPARCGAILLGLQRIEGPIALLEIGASAGLCLIPERYSYEFNGAARFEAVSGVGGPAGGAGPVTGGAGPTNGAEPVSRAARPVNGARPVNEPGPMSEAAKPLSGPAGPVSGAEPKSGAGPTSKAARSVTLDIRLGPGLAPPAAMPDIVWRAGLDLHPLDPADPDSLAWLRALVWPEHEARRARLTAAAALVAEEGVRVTAGDLMTADLARPAAGAPRDATLVVMHSATLAYLDEPARRAAVERIGRLGARRLSFEARGVDPAVPRVDVPLTPDTLFVAALDGVPYALGNGHGTVLTEP</sequence>
<dbReference type="Pfam" id="PF10094">
    <property type="entry name" value="DUF2332"/>
    <property type="match status" value="2"/>
</dbReference>
<dbReference type="RefSeq" id="WP_189404859.1">
    <property type="nucleotide sequence ID" value="NZ_CP163433.1"/>
</dbReference>
<name>A0AB39NRZ5_9ACTN</name>
<evidence type="ECO:0000256" key="1">
    <source>
        <dbReference type="SAM" id="MobiDB-lite"/>
    </source>
</evidence>
<dbReference type="EMBL" id="CP163433">
    <property type="protein sequence ID" value="XDQ21330.1"/>
    <property type="molecule type" value="Genomic_DNA"/>
</dbReference>
<gene>
    <name evidence="2" type="ORF">AB5J48_25745</name>
</gene>
<dbReference type="GeneID" id="303243581"/>
<organism evidence="2">
    <name type="scientific">Streptomyces sp. R17</name>
    <dbReference type="NCBI Taxonomy" id="3238626"/>
    <lineage>
        <taxon>Bacteria</taxon>
        <taxon>Bacillati</taxon>
        <taxon>Actinomycetota</taxon>
        <taxon>Actinomycetes</taxon>
        <taxon>Kitasatosporales</taxon>
        <taxon>Streptomycetaceae</taxon>
        <taxon>Streptomyces</taxon>
    </lineage>
</organism>
<feature type="region of interest" description="Disordered" evidence="1">
    <location>
        <begin position="166"/>
        <end position="229"/>
    </location>
</feature>
<accession>A0AB39NRZ5</accession>
<dbReference type="AlphaFoldDB" id="A0AB39NRZ5"/>
<protein>
    <submittedName>
        <fullName evidence="2">DUF2332 family protein</fullName>
    </submittedName>
</protein>